<evidence type="ECO:0008006" key="3">
    <source>
        <dbReference type="Google" id="ProtNLM"/>
    </source>
</evidence>
<evidence type="ECO:0000313" key="1">
    <source>
        <dbReference type="EMBL" id="MBR0665445.1"/>
    </source>
</evidence>
<dbReference type="EMBL" id="JAAGBB010000015">
    <property type="protein sequence ID" value="MBR0665445.1"/>
    <property type="molecule type" value="Genomic_DNA"/>
</dbReference>
<dbReference type="Proteomes" id="UP001196870">
    <property type="component" value="Unassembled WGS sequence"/>
</dbReference>
<dbReference type="RefSeq" id="WP_211853117.1">
    <property type="nucleotide sequence ID" value="NZ_JAAGBB010000015.1"/>
</dbReference>
<evidence type="ECO:0000313" key="2">
    <source>
        <dbReference type="Proteomes" id="UP001196870"/>
    </source>
</evidence>
<sequence>MTLLQTFTACGSQTWNWEAKIYYPLAMAVGGVKEMVEKVVVDVGAGGSIKELNILDHGGVANDVGWVQLGSDELTETDIDKGGTEPWRALASLKGLFADEGYLFFMNCGAGQSTKILTWAAKLTGTRVYGGTGFEHMAGFNDGYYVLAWPDGKVTERVARPKTTLVSAILEGPVKPPPARSIGRALAPLLR</sequence>
<accession>A0ABS5EZT9</accession>
<name>A0ABS5EZT9_9PROT</name>
<organism evidence="1 2">
    <name type="scientific">Plastoroseomonas hellenica</name>
    <dbReference type="NCBI Taxonomy" id="2687306"/>
    <lineage>
        <taxon>Bacteria</taxon>
        <taxon>Pseudomonadati</taxon>
        <taxon>Pseudomonadota</taxon>
        <taxon>Alphaproteobacteria</taxon>
        <taxon>Acetobacterales</taxon>
        <taxon>Acetobacteraceae</taxon>
        <taxon>Plastoroseomonas</taxon>
    </lineage>
</organism>
<gene>
    <name evidence="1" type="ORF">GXW71_13860</name>
</gene>
<keyword evidence="2" id="KW-1185">Reference proteome</keyword>
<protein>
    <recommendedName>
        <fullName evidence="3">DUF4347 domain-containing protein</fullName>
    </recommendedName>
</protein>
<comment type="caution">
    <text evidence="1">The sequence shown here is derived from an EMBL/GenBank/DDBJ whole genome shotgun (WGS) entry which is preliminary data.</text>
</comment>
<reference evidence="2" key="1">
    <citation type="journal article" date="2021" name="Syst. Appl. Microbiol.">
        <title>Roseomonas hellenica sp. nov., isolated from roots of wild-growing Alkanna tinctoria.</title>
        <authorList>
            <person name="Rat A."/>
            <person name="Naranjo H.D."/>
            <person name="Lebbe L."/>
            <person name="Cnockaert M."/>
            <person name="Krigas N."/>
            <person name="Grigoriadou K."/>
            <person name="Maloupa E."/>
            <person name="Willems A."/>
        </authorList>
    </citation>
    <scope>NUCLEOTIDE SEQUENCE [LARGE SCALE GENOMIC DNA]</scope>
    <source>
        <strain evidence="2">LMG 31523</strain>
    </source>
</reference>
<proteinExistence type="predicted"/>